<sequence>MDGDTRGIGSRVGGGLGRPTRRLVVLGGAAAALALLVDHGLRVDVPPPPPPVPTRRRAPDELVLLAAVAGLDQVVQAEGEVLSEHQNALVRRLRTLGQEQLRALRGRLTNAGVPTSVIDAAVTRAGTRPTTPALPGTSAPGSSPSSTGMPSAAASAGTQDRTPQELGQLLRDSVGPGAWAPLTAATAGTRQLLTAAYGQRLAGALLLGCEVPAPRASPLRADLVARTAALVYAFQVVGAQSTGAQRRAAETTLSGLSSLESSLSGSTSVSPAGWALPYPVTTPRAARRLATDTLWAAVDAAAALTRSDTTATSLEDVVGWSAHLQALAVGWDLPLTAFPGASS</sequence>
<proteinExistence type="predicted"/>
<evidence type="ECO:0000313" key="2">
    <source>
        <dbReference type="EMBL" id="GAA2036431.1"/>
    </source>
</evidence>
<feature type="region of interest" description="Disordered" evidence="1">
    <location>
        <begin position="123"/>
        <end position="162"/>
    </location>
</feature>
<comment type="caution">
    <text evidence="2">The sequence shown here is derived from an EMBL/GenBank/DDBJ whole genome shotgun (WGS) entry which is preliminary data.</text>
</comment>
<evidence type="ECO:0000313" key="3">
    <source>
        <dbReference type="Proteomes" id="UP001501285"/>
    </source>
</evidence>
<dbReference type="EMBL" id="BAAANB010000021">
    <property type="protein sequence ID" value="GAA2036431.1"/>
    <property type="molecule type" value="Genomic_DNA"/>
</dbReference>
<organism evidence="2 3">
    <name type="scientific">Terrabacter terrae</name>
    <dbReference type="NCBI Taxonomy" id="318434"/>
    <lineage>
        <taxon>Bacteria</taxon>
        <taxon>Bacillati</taxon>
        <taxon>Actinomycetota</taxon>
        <taxon>Actinomycetes</taxon>
        <taxon>Micrococcales</taxon>
        <taxon>Intrasporangiaceae</taxon>
        <taxon>Terrabacter</taxon>
    </lineage>
</organism>
<dbReference type="RefSeq" id="WP_343992679.1">
    <property type="nucleotide sequence ID" value="NZ_BAAANB010000021.1"/>
</dbReference>
<keyword evidence="3" id="KW-1185">Reference proteome</keyword>
<dbReference type="Proteomes" id="UP001501285">
    <property type="component" value="Unassembled WGS sequence"/>
</dbReference>
<feature type="compositionally biased region" description="Low complexity" evidence="1">
    <location>
        <begin position="135"/>
        <end position="158"/>
    </location>
</feature>
<reference evidence="2 3" key="1">
    <citation type="journal article" date="2019" name="Int. J. Syst. Evol. Microbiol.">
        <title>The Global Catalogue of Microorganisms (GCM) 10K type strain sequencing project: providing services to taxonomists for standard genome sequencing and annotation.</title>
        <authorList>
            <consortium name="The Broad Institute Genomics Platform"/>
            <consortium name="The Broad Institute Genome Sequencing Center for Infectious Disease"/>
            <person name="Wu L."/>
            <person name="Ma J."/>
        </authorList>
    </citation>
    <scope>NUCLEOTIDE SEQUENCE [LARGE SCALE GENOMIC DNA]</scope>
    <source>
        <strain evidence="2 3">JCM 14283</strain>
    </source>
</reference>
<evidence type="ECO:0008006" key="4">
    <source>
        <dbReference type="Google" id="ProtNLM"/>
    </source>
</evidence>
<gene>
    <name evidence="2" type="ORF">GCM10009740_29630</name>
</gene>
<accession>A0ABN2UHM4</accession>
<protein>
    <recommendedName>
        <fullName evidence="4">DUF4439 domain-containing protein</fullName>
    </recommendedName>
</protein>
<evidence type="ECO:0000256" key="1">
    <source>
        <dbReference type="SAM" id="MobiDB-lite"/>
    </source>
</evidence>
<name>A0ABN2UHM4_9MICO</name>